<dbReference type="SUPFAM" id="SSF48350">
    <property type="entry name" value="GTPase activation domain, GAP"/>
    <property type="match status" value="1"/>
</dbReference>
<sequence>MNHPSSENNSEASLTRSEINERQVATLDGPLVMRNAAFYANSTCPSTPRNHDFTFINRSNEKSITVSRIDELLNYDSDYLYDIQSADKLQIVHELAFHEILTYVERSASLRIKEWGLKLEVIQNIKNKFSRPQTSAPIVKNRLFGMPLFMIQAQNGNGCPFPKFIMDIMEYLKETAIDVDGIFRRCGSQKRIQEMREICDSLSCHDSLPEEFKTVNFINELSDLLKLYLRTLPQKLVPESITEIVTSAISANPPEKHLHIMKLMVLILPAFQKILLTI</sequence>
<dbReference type="PANTHER" id="PTHR45808:SF2">
    <property type="entry name" value="RHO GTPASE-ACTIVATING PROTEIN 68F"/>
    <property type="match status" value="1"/>
</dbReference>
<dbReference type="Gene3D" id="1.10.555.10">
    <property type="entry name" value="Rho GTPase activation protein"/>
    <property type="match status" value="1"/>
</dbReference>
<dbReference type="Pfam" id="PF00620">
    <property type="entry name" value="RhoGAP"/>
    <property type="match status" value="1"/>
</dbReference>
<feature type="domain" description="Rho-GAP" evidence="1">
    <location>
        <begin position="146"/>
        <end position="278"/>
    </location>
</feature>
<reference evidence="3" key="1">
    <citation type="submission" date="2022-11" db="UniProtKB">
        <authorList>
            <consortium name="WormBaseParasite"/>
        </authorList>
    </citation>
    <scope>IDENTIFICATION</scope>
</reference>
<dbReference type="InterPro" id="IPR000198">
    <property type="entry name" value="RhoGAP_dom"/>
</dbReference>
<evidence type="ECO:0000313" key="3">
    <source>
        <dbReference type="WBParaSite" id="PSU_v2.g10960.t1"/>
    </source>
</evidence>
<name>A0A914XZ63_9BILA</name>
<dbReference type="Proteomes" id="UP000887577">
    <property type="component" value="Unplaced"/>
</dbReference>
<keyword evidence="2" id="KW-1185">Reference proteome</keyword>
<evidence type="ECO:0000259" key="1">
    <source>
        <dbReference type="PROSITE" id="PS50238"/>
    </source>
</evidence>
<dbReference type="GO" id="GO:0005737">
    <property type="term" value="C:cytoplasm"/>
    <property type="evidence" value="ECO:0007669"/>
    <property type="project" value="TreeGrafter"/>
</dbReference>
<accession>A0A914XZ63</accession>
<dbReference type="InterPro" id="IPR008936">
    <property type="entry name" value="Rho_GTPase_activation_prot"/>
</dbReference>
<organism evidence="2 3">
    <name type="scientific">Panagrolaimus superbus</name>
    <dbReference type="NCBI Taxonomy" id="310955"/>
    <lineage>
        <taxon>Eukaryota</taxon>
        <taxon>Metazoa</taxon>
        <taxon>Ecdysozoa</taxon>
        <taxon>Nematoda</taxon>
        <taxon>Chromadorea</taxon>
        <taxon>Rhabditida</taxon>
        <taxon>Tylenchina</taxon>
        <taxon>Panagrolaimomorpha</taxon>
        <taxon>Panagrolaimoidea</taxon>
        <taxon>Panagrolaimidae</taxon>
        <taxon>Panagrolaimus</taxon>
    </lineage>
</organism>
<dbReference type="WBParaSite" id="PSU_v2.g10960.t1">
    <property type="protein sequence ID" value="PSU_v2.g10960.t1"/>
    <property type="gene ID" value="PSU_v2.g10960"/>
</dbReference>
<dbReference type="PANTHER" id="PTHR45808">
    <property type="entry name" value="RHO GTPASE-ACTIVATING PROTEIN 68F"/>
    <property type="match status" value="1"/>
</dbReference>
<dbReference type="AlphaFoldDB" id="A0A914XZ63"/>
<dbReference type="CDD" id="cd00159">
    <property type="entry name" value="RhoGAP"/>
    <property type="match status" value="1"/>
</dbReference>
<dbReference type="PROSITE" id="PS50238">
    <property type="entry name" value="RHOGAP"/>
    <property type="match status" value="1"/>
</dbReference>
<proteinExistence type="predicted"/>
<dbReference type="GO" id="GO:0005096">
    <property type="term" value="F:GTPase activator activity"/>
    <property type="evidence" value="ECO:0007669"/>
    <property type="project" value="TreeGrafter"/>
</dbReference>
<protein>
    <submittedName>
        <fullName evidence="3">Rho-GAP domain-containing protein</fullName>
    </submittedName>
</protein>
<evidence type="ECO:0000313" key="2">
    <source>
        <dbReference type="Proteomes" id="UP000887577"/>
    </source>
</evidence>
<dbReference type="GO" id="GO:0007264">
    <property type="term" value="P:small GTPase-mediated signal transduction"/>
    <property type="evidence" value="ECO:0007669"/>
    <property type="project" value="TreeGrafter"/>
</dbReference>